<gene>
    <name evidence="2" type="ORF">GCM10023091_13080</name>
</gene>
<keyword evidence="1" id="KW-0812">Transmembrane</keyword>
<keyword evidence="1" id="KW-1133">Transmembrane helix</keyword>
<feature type="transmembrane region" description="Helical" evidence="1">
    <location>
        <begin position="87"/>
        <end position="107"/>
    </location>
</feature>
<dbReference type="Proteomes" id="UP001501508">
    <property type="component" value="Unassembled WGS sequence"/>
</dbReference>
<evidence type="ECO:0000313" key="3">
    <source>
        <dbReference type="Proteomes" id="UP001501508"/>
    </source>
</evidence>
<sequence>MGGTTKHTLLFAVAALSPVVFYLAYAWHFSGTLFYADDFHLLKSVQWGKEADDLTEKIRLLYQQHQEHRIIIPRLLTLLDYFAEGHINWKTLILIANILWCSTIFLLWKAFASLNLNRWYFLPVPWLLLHPQYYENVNWAISILQQSDVVFLFTLLAYLCARRRYNPAIIVAVVATFTHGNGIFAFPIAIIFAALDKDWKSAIRLIIVMVLVAAFYFIDFRAGQNASISKSLSDPANLVRSFGVFFGGITLIIARNYTLAAAVGLAGIGFLIGRSVISLKKSFHAPVNALMFDRMVWGITAFLVITGSLVVATRSWTGVESIAAPRYLHYTSFVCAVIYLCLLSLTTTGIGALTGGPLRRKVIPTVAEGSPAPGTQPLSKDIFLTTGDPSASLRSVQDDPPDDILRLTGPQGRKLIPLIATPAAVLLCLVSYLNFTPKVRFLRDQLVADEANYLAHGVFLQYFPSFNDNIREPYANAVKSGVIQMTDKISDKIATQERYGGPQLAVASDSMRLEDANRSVSVRSARITGVYSPGSSFFIVLRLDGEKPYWVPAYVERAAYRSMLGSGALLGEKFEGNVILNNLPPGRYQLGLFTNNRLLWSDQHLEVRRE</sequence>
<organism evidence="2 3">
    <name type="scientific">Ravibacter arvi</name>
    <dbReference type="NCBI Taxonomy" id="2051041"/>
    <lineage>
        <taxon>Bacteria</taxon>
        <taxon>Pseudomonadati</taxon>
        <taxon>Bacteroidota</taxon>
        <taxon>Cytophagia</taxon>
        <taxon>Cytophagales</taxon>
        <taxon>Spirosomataceae</taxon>
        <taxon>Ravibacter</taxon>
    </lineage>
</organism>
<feature type="transmembrane region" description="Helical" evidence="1">
    <location>
        <begin position="238"/>
        <end position="254"/>
    </location>
</feature>
<feature type="transmembrane region" description="Helical" evidence="1">
    <location>
        <begin position="328"/>
        <end position="353"/>
    </location>
</feature>
<evidence type="ECO:0000256" key="1">
    <source>
        <dbReference type="SAM" id="Phobius"/>
    </source>
</evidence>
<dbReference type="EMBL" id="BAABEY010000014">
    <property type="protein sequence ID" value="GAA4435894.1"/>
    <property type="molecule type" value="Genomic_DNA"/>
</dbReference>
<feature type="transmembrane region" description="Helical" evidence="1">
    <location>
        <begin position="297"/>
        <end position="316"/>
    </location>
</feature>
<evidence type="ECO:0000313" key="2">
    <source>
        <dbReference type="EMBL" id="GAA4435894.1"/>
    </source>
</evidence>
<name>A0ABP8LSR8_9BACT</name>
<keyword evidence="3" id="KW-1185">Reference proteome</keyword>
<dbReference type="RefSeq" id="WP_345027487.1">
    <property type="nucleotide sequence ID" value="NZ_BAABEY010000014.1"/>
</dbReference>
<proteinExistence type="predicted"/>
<feature type="transmembrane region" description="Helical" evidence="1">
    <location>
        <begin position="415"/>
        <end position="435"/>
    </location>
</feature>
<comment type="caution">
    <text evidence="2">The sequence shown here is derived from an EMBL/GenBank/DDBJ whole genome shotgun (WGS) entry which is preliminary data.</text>
</comment>
<feature type="transmembrane region" description="Helical" evidence="1">
    <location>
        <begin position="201"/>
        <end position="218"/>
    </location>
</feature>
<reference evidence="3" key="1">
    <citation type="journal article" date="2019" name="Int. J. Syst. Evol. Microbiol.">
        <title>The Global Catalogue of Microorganisms (GCM) 10K type strain sequencing project: providing services to taxonomists for standard genome sequencing and annotation.</title>
        <authorList>
            <consortium name="The Broad Institute Genomics Platform"/>
            <consortium name="The Broad Institute Genome Sequencing Center for Infectious Disease"/>
            <person name="Wu L."/>
            <person name="Ma J."/>
        </authorList>
    </citation>
    <scope>NUCLEOTIDE SEQUENCE [LARGE SCALE GENOMIC DNA]</scope>
    <source>
        <strain evidence="3">JCM 31920</strain>
    </source>
</reference>
<accession>A0ABP8LSR8</accession>
<feature type="transmembrane region" description="Helical" evidence="1">
    <location>
        <begin position="7"/>
        <end position="27"/>
    </location>
</feature>
<feature type="transmembrane region" description="Helical" evidence="1">
    <location>
        <begin position="260"/>
        <end position="277"/>
    </location>
</feature>
<keyword evidence="1" id="KW-0472">Membrane</keyword>
<protein>
    <submittedName>
        <fullName evidence="2">Uncharacterized protein</fullName>
    </submittedName>
</protein>
<feature type="transmembrane region" description="Helical" evidence="1">
    <location>
        <begin position="168"/>
        <end position="195"/>
    </location>
</feature>